<protein>
    <recommendedName>
        <fullName evidence="4">NmrA-like domain-containing protein</fullName>
    </recommendedName>
</protein>
<gene>
    <name evidence="5" type="ORF">B0T24DRAFT_677309</name>
</gene>
<dbReference type="PANTHER" id="PTHR47706:SF4">
    <property type="entry name" value="NMRA-LIKE DOMAIN-CONTAINING PROTEIN"/>
    <property type="match status" value="1"/>
</dbReference>
<sequence length="317" mass="34719">MVKIAIAGGSGEVAREVIDALVATKKHDIIVLSRQEPGPGDTIEGTSWATVDFTNKDSIVPALKGVHTVLNFVPVYRDSDNAAQRTLIDAVIEAGVRRFAPSEWATLTTDTLPWYGPKVAIREYLAELNKDGKVLEYCLFSCGVFTNYLGAPYPSTTHVHTSNLQFDLARRRAILVDGGEGGRMSFTTVGDFADVVARAVEYGGEWPVVGGIRGDTVTAAQLVAMAEGIRGPFSIEKVQLADLEAGEIKASWMPVYEHPQFKTRDAEVAYAKSINPFMFRSTALGGFLVSDEWNRLLPDYRFTSVGEFLEKHWTGKP</sequence>
<accession>A0AAE0KGP3</accession>
<dbReference type="Gene3D" id="3.40.50.720">
    <property type="entry name" value="NAD(P)-binding Rossmann-like Domain"/>
    <property type="match status" value="1"/>
</dbReference>
<organism evidence="5 6">
    <name type="scientific">Lasiosphaeria ovina</name>
    <dbReference type="NCBI Taxonomy" id="92902"/>
    <lineage>
        <taxon>Eukaryota</taxon>
        <taxon>Fungi</taxon>
        <taxon>Dikarya</taxon>
        <taxon>Ascomycota</taxon>
        <taxon>Pezizomycotina</taxon>
        <taxon>Sordariomycetes</taxon>
        <taxon>Sordariomycetidae</taxon>
        <taxon>Sordariales</taxon>
        <taxon>Lasiosphaeriaceae</taxon>
        <taxon>Lasiosphaeria</taxon>
    </lineage>
</organism>
<keyword evidence="2" id="KW-0521">NADP</keyword>
<evidence type="ECO:0000256" key="3">
    <source>
        <dbReference type="ARBA" id="ARBA00023002"/>
    </source>
</evidence>
<evidence type="ECO:0000313" key="6">
    <source>
        <dbReference type="Proteomes" id="UP001287356"/>
    </source>
</evidence>
<dbReference type="AlphaFoldDB" id="A0AAE0KGP3"/>
<dbReference type="InterPro" id="IPR008030">
    <property type="entry name" value="NmrA-like"/>
</dbReference>
<feature type="domain" description="NmrA-like" evidence="4">
    <location>
        <begin position="3"/>
        <end position="201"/>
    </location>
</feature>
<dbReference type="InterPro" id="IPR051609">
    <property type="entry name" value="NmrA/Isoflavone_reductase-like"/>
</dbReference>
<dbReference type="Proteomes" id="UP001287356">
    <property type="component" value="Unassembled WGS sequence"/>
</dbReference>
<evidence type="ECO:0000313" key="5">
    <source>
        <dbReference type="EMBL" id="KAK3376418.1"/>
    </source>
</evidence>
<reference evidence="5" key="1">
    <citation type="journal article" date="2023" name="Mol. Phylogenet. Evol.">
        <title>Genome-scale phylogeny and comparative genomics of the fungal order Sordariales.</title>
        <authorList>
            <person name="Hensen N."/>
            <person name="Bonometti L."/>
            <person name="Westerberg I."/>
            <person name="Brannstrom I.O."/>
            <person name="Guillou S."/>
            <person name="Cros-Aarteil S."/>
            <person name="Calhoun S."/>
            <person name="Haridas S."/>
            <person name="Kuo A."/>
            <person name="Mondo S."/>
            <person name="Pangilinan J."/>
            <person name="Riley R."/>
            <person name="LaButti K."/>
            <person name="Andreopoulos B."/>
            <person name="Lipzen A."/>
            <person name="Chen C."/>
            <person name="Yan M."/>
            <person name="Daum C."/>
            <person name="Ng V."/>
            <person name="Clum A."/>
            <person name="Steindorff A."/>
            <person name="Ohm R.A."/>
            <person name="Martin F."/>
            <person name="Silar P."/>
            <person name="Natvig D.O."/>
            <person name="Lalanne C."/>
            <person name="Gautier V."/>
            <person name="Ament-Velasquez S.L."/>
            <person name="Kruys A."/>
            <person name="Hutchinson M.I."/>
            <person name="Powell A.J."/>
            <person name="Barry K."/>
            <person name="Miller A.N."/>
            <person name="Grigoriev I.V."/>
            <person name="Debuchy R."/>
            <person name="Gladieux P."/>
            <person name="Hiltunen Thoren M."/>
            <person name="Johannesson H."/>
        </authorList>
    </citation>
    <scope>NUCLEOTIDE SEQUENCE</scope>
    <source>
        <strain evidence="5">CBS 958.72</strain>
    </source>
</reference>
<evidence type="ECO:0000259" key="4">
    <source>
        <dbReference type="Pfam" id="PF05368"/>
    </source>
</evidence>
<comment type="similarity">
    <text evidence="1">Belongs to the NmrA-type oxidoreductase family. Isoflavone reductase subfamily.</text>
</comment>
<name>A0AAE0KGP3_9PEZI</name>
<keyword evidence="3" id="KW-0560">Oxidoreductase</keyword>
<evidence type="ECO:0000256" key="1">
    <source>
        <dbReference type="ARBA" id="ARBA00005725"/>
    </source>
</evidence>
<dbReference type="Pfam" id="PF05368">
    <property type="entry name" value="NmrA"/>
    <property type="match status" value="1"/>
</dbReference>
<reference evidence="5" key="2">
    <citation type="submission" date="2023-06" db="EMBL/GenBank/DDBJ databases">
        <authorList>
            <consortium name="Lawrence Berkeley National Laboratory"/>
            <person name="Haridas S."/>
            <person name="Hensen N."/>
            <person name="Bonometti L."/>
            <person name="Westerberg I."/>
            <person name="Brannstrom I.O."/>
            <person name="Guillou S."/>
            <person name="Cros-Aarteil S."/>
            <person name="Calhoun S."/>
            <person name="Kuo A."/>
            <person name="Mondo S."/>
            <person name="Pangilinan J."/>
            <person name="Riley R."/>
            <person name="Labutti K."/>
            <person name="Andreopoulos B."/>
            <person name="Lipzen A."/>
            <person name="Chen C."/>
            <person name="Yanf M."/>
            <person name="Daum C."/>
            <person name="Ng V."/>
            <person name="Clum A."/>
            <person name="Steindorff A."/>
            <person name="Ohm R."/>
            <person name="Martin F."/>
            <person name="Silar P."/>
            <person name="Natvig D."/>
            <person name="Lalanne C."/>
            <person name="Gautier V."/>
            <person name="Ament-Velasquez S.L."/>
            <person name="Kruys A."/>
            <person name="Hutchinson M.I."/>
            <person name="Powell A.J."/>
            <person name="Barry K."/>
            <person name="Miller A.N."/>
            <person name="Grigoriev I.V."/>
            <person name="Debuchy R."/>
            <person name="Gladieux P."/>
            <person name="Thoren M.H."/>
            <person name="Johannesson H."/>
        </authorList>
    </citation>
    <scope>NUCLEOTIDE SEQUENCE</scope>
    <source>
        <strain evidence="5">CBS 958.72</strain>
    </source>
</reference>
<dbReference type="GO" id="GO:0016491">
    <property type="term" value="F:oxidoreductase activity"/>
    <property type="evidence" value="ECO:0007669"/>
    <property type="project" value="UniProtKB-KW"/>
</dbReference>
<proteinExistence type="inferred from homology"/>
<comment type="caution">
    <text evidence="5">The sequence shown here is derived from an EMBL/GenBank/DDBJ whole genome shotgun (WGS) entry which is preliminary data.</text>
</comment>
<dbReference type="InterPro" id="IPR036291">
    <property type="entry name" value="NAD(P)-bd_dom_sf"/>
</dbReference>
<evidence type="ECO:0000256" key="2">
    <source>
        <dbReference type="ARBA" id="ARBA00022857"/>
    </source>
</evidence>
<keyword evidence="6" id="KW-1185">Reference proteome</keyword>
<dbReference type="PANTHER" id="PTHR47706">
    <property type="entry name" value="NMRA-LIKE FAMILY PROTEIN"/>
    <property type="match status" value="1"/>
</dbReference>
<dbReference type="SUPFAM" id="SSF51735">
    <property type="entry name" value="NAD(P)-binding Rossmann-fold domains"/>
    <property type="match status" value="1"/>
</dbReference>
<dbReference type="EMBL" id="JAULSN010000003">
    <property type="protein sequence ID" value="KAK3376418.1"/>
    <property type="molecule type" value="Genomic_DNA"/>
</dbReference>